<keyword evidence="5" id="KW-0732">Signal</keyword>
<evidence type="ECO:0000256" key="1">
    <source>
        <dbReference type="ARBA" id="ARBA00004282"/>
    </source>
</evidence>
<feature type="compositionally biased region" description="Low complexity" evidence="12">
    <location>
        <begin position="109"/>
        <end position="118"/>
    </location>
</feature>
<evidence type="ECO:0000256" key="11">
    <source>
        <dbReference type="ARBA" id="ARBA00040427"/>
    </source>
</evidence>
<reference evidence="14" key="1">
    <citation type="submission" date="2025-08" db="UniProtKB">
        <authorList>
            <consortium name="Ensembl"/>
        </authorList>
    </citation>
    <scope>IDENTIFICATION</scope>
</reference>
<evidence type="ECO:0000313" key="14">
    <source>
        <dbReference type="Ensembl" id="ENSCPGP00000015706.1"/>
    </source>
</evidence>
<evidence type="ECO:0000256" key="3">
    <source>
        <dbReference type="ARBA" id="ARBA00022475"/>
    </source>
</evidence>
<evidence type="ECO:0000256" key="12">
    <source>
        <dbReference type="SAM" id="MobiDB-lite"/>
    </source>
</evidence>
<feature type="compositionally biased region" description="Low complexity" evidence="12">
    <location>
        <begin position="488"/>
        <end position="501"/>
    </location>
</feature>
<feature type="compositionally biased region" description="Pro residues" evidence="12">
    <location>
        <begin position="288"/>
        <end position="297"/>
    </location>
</feature>
<dbReference type="InterPro" id="IPR022078">
    <property type="entry name" value="CD99L2"/>
</dbReference>
<keyword evidence="7" id="KW-0965">Cell junction</keyword>
<comment type="similarity">
    <text evidence="2">Belongs to the CD99 family.</text>
</comment>
<protein>
    <recommendedName>
        <fullName evidence="11">CD99 antigen-like protein 2</fullName>
    </recommendedName>
</protein>
<feature type="compositionally biased region" description="Basic and acidic residues" evidence="12">
    <location>
        <begin position="153"/>
        <end position="166"/>
    </location>
</feature>
<evidence type="ECO:0000313" key="15">
    <source>
        <dbReference type="Proteomes" id="UP000694419"/>
    </source>
</evidence>
<evidence type="ECO:0000256" key="5">
    <source>
        <dbReference type="ARBA" id="ARBA00022729"/>
    </source>
</evidence>
<proteinExistence type="inferred from homology"/>
<evidence type="ECO:0000256" key="6">
    <source>
        <dbReference type="ARBA" id="ARBA00022889"/>
    </source>
</evidence>
<evidence type="ECO:0000256" key="8">
    <source>
        <dbReference type="ARBA" id="ARBA00022989"/>
    </source>
</evidence>
<feature type="compositionally biased region" description="Basic and acidic residues" evidence="12">
    <location>
        <begin position="340"/>
        <end position="350"/>
    </location>
</feature>
<organism evidence="14 15">
    <name type="scientific">Calidris pygmaea</name>
    <name type="common">Spoon-billed sandpiper</name>
    <dbReference type="NCBI Taxonomy" id="425635"/>
    <lineage>
        <taxon>Eukaryota</taxon>
        <taxon>Metazoa</taxon>
        <taxon>Chordata</taxon>
        <taxon>Craniata</taxon>
        <taxon>Vertebrata</taxon>
        <taxon>Euteleostomi</taxon>
        <taxon>Archelosauria</taxon>
        <taxon>Archosauria</taxon>
        <taxon>Dinosauria</taxon>
        <taxon>Saurischia</taxon>
        <taxon>Theropoda</taxon>
        <taxon>Coelurosauria</taxon>
        <taxon>Aves</taxon>
        <taxon>Neognathae</taxon>
        <taxon>Neoaves</taxon>
        <taxon>Charadriiformes</taxon>
        <taxon>Scolopacidae</taxon>
        <taxon>Calidris</taxon>
    </lineage>
</organism>
<feature type="compositionally biased region" description="Basic residues" evidence="12">
    <location>
        <begin position="522"/>
        <end position="533"/>
    </location>
</feature>
<dbReference type="Ensembl" id="ENSCPGT00000017194.1">
    <property type="protein sequence ID" value="ENSCPGP00000015706.1"/>
    <property type="gene ID" value="ENSCPGG00000011065.1"/>
</dbReference>
<keyword evidence="15" id="KW-1185">Reference proteome</keyword>
<dbReference type="PANTHER" id="PTHR15076">
    <property type="entry name" value="CD99/MIC2 PROTEIN RELATED"/>
    <property type="match status" value="1"/>
</dbReference>
<reference evidence="14" key="2">
    <citation type="submission" date="2025-09" db="UniProtKB">
        <authorList>
            <consortium name="Ensembl"/>
        </authorList>
    </citation>
    <scope>IDENTIFICATION</scope>
</reference>
<feature type="region of interest" description="Disordered" evidence="12">
    <location>
        <begin position="239"/>
        <end position="388"/>
    </location>
</feature>
<feature type="transmembrane region" description="Helical" evidence="13">
    <location>
        <begin position="398"/>
        <end position="419"/>
    </location>
</feature>
<feature type="region of interest" description="Disordered" evidence="12">
    <location>
        <begin position="487"/>
        <end position="533"/>
    </location>
</feature>
<feature type="compositionally biased region" description="Pro residues" evidence="12">
    <location>
        <begin position="57"/>
        <end position="69"/>
    </location>
</feature>
<evidence type="ECO:0000256" key="9">
    <source>
        <dbReference type="ARBA" id="ARBA00023136"/>
    </source>
</evidence>
<keyword evidence="4 13" id="KW-0812">Transmembrane</keyword>
<evidence type="ECO:0000256" key="4">
    <source>
        <dbReference type="ARBA" id="ARBA00022692"/>
    </source>
</evidence>
<feature type="compositionally biased region" description="Low complexity" evidence="12">
    <location>
        <begin position="278"/>
        <end position="287"/>
    </location>
</feature>
<sequence length="533" mass="55850">MAPTSPKGPAHYHTWPPHPPGVLPTATHDPHTPRGCCPPPHMAPTSPTQSPQLLGCCPPPHTIPTPPGGPAHHHTQSPQPPGCCSPPRTAPAAPEGAPRPRRSLPAPPAVSAAPHPASGDPNPRTGFLRASSSPSAARVLPTSVRKQLVEPSAHTRREDAGRDRCSATHRGRAGSGGGGAVAAAVPAPSRFAPPRRREAALAAADEQPRRDMAGRRLLGLLLALAALLGSGHGDDPGDFSLEDALYDPGDKRPTPKSPRKPAGGAGRTGFDLADYFDTPLDTTTKPAKPTPKPFPRPGKPDNSFWDVIHTTTTKKPKTTTASPKRNPAKDPMDFDLADALDDKNDRKDPGRPNLRPGEGFSDDDLASIVDGGYSPDEKKGAGGNTDSNYGGVAETGTIAGIASALAMALIGAVSSYISYQQKKFCFSIQRKLCRTLPRTQSKHPPICPLNPGCHFAAGRQEGDVRHPVARSWQSKASAMACQAPLAPPVATAPGPAATPCAQSQPKTKPPTPNRVNMEKTHPKTNKPKKPPKS</sequence>
<evidence type="ECO:0000256" key="13">
    <source>
        <dbReference type="SAM" id="Phobius"/>
    </source>
</evidence>
<dbReference type="PANTHER" id="PTHR15076:SF12">
    <property type="entry name" value="CD99 ANTIGEN-LIKE PROTEIN 2"/>
    <property type="match status" value="1"/>
</dbReference>
<dbReference type="Proteomes" id="UP000694419">
    <property type="component" value="Unplaced"/>
</dbReference>
<dbReference type="AlphaFoldDB" id="A0A8C3K1R5"/>
<dbReference type="Pfam" id="PF12301">
    <property type="entry name" value="CD99L2"/>
    <property type="match status" value="1"/>
</dbReference>
<keyword evidence="9 13" id="KW-0472">Membrane</keyword>
<accession>A0A8C3K1R5</accession>
<keyword evidence="3" id="KW-1003">Cell membrane</keyword>
<dbReference type="GO" id="GO:0016020">
    <property type="term" value="C:membrane"/>
    <property type="evidence" value="ECO:0007669"/>
    <property type="project" value="UniProtKB-SubCell"/>
</dbReference>
<keyword evidence="8 13" id="KW-1133">Transmembrane helix</keyword>
<name>A0A8C3K1R5_9CHAR</name>
<feature type="region of interest" description="Disordered" evidence="12">
    <location>
        <begin position="1"/>
        <end position="182"/>
    </location>
</feature>
<evidence type="ECO:0000256" key="7">
    <source>
        <dbReference type="ARBA" id="ARBA00022949"/>
    </source>
</evidence>
<comment type="subcellular location">
    <subcellularLocation>
        <location evidence="1">Cell junction</location>
    </subcellularLocation>
    <subcellularLocation>
        <location evidence="10">Cell membrane</location>
        <topology evidence="10">Single-pass type I membrane protein</topology>
        <orientation evidence="10">Extracellular side</orientation>
    </subcellularLocation>
</comment>
<evidence type="ECO:0000256" key="2">
    <source>
        <dbReference type="ARBA" id="ARBA00008763"/>
    </source>
</evidence>
<evidence type="ECO:0000256" key="10">
    <source>
        <dbReference type="ARBA" id="ARBA00037814"/>
    </source>
</evidence>
<keyword evidence="6" id="KW-0130">Cell adhesion</keyword>
<feature type="compositionally biased region" description="Low complexity" evidence="12">
    <location>
        <begin position="85"/>
        <end position="96"/>
    </location>
</feature>